<keyword evidence="11" id="KW-0472">Membrane</keyword>
<dbReference type="GO" id="GO:0005743">
    <property type="term" value="C:mitochondrial inner membrane"/>
    <property type="evidence" value="ECO:0007669"/>
    <property type="project" value="UniProtKB-SubCell"/>
</dbReference>
<evidence type="ECO:0000256" key="6">
    <source>
        <dbReference type="ARBA" id="ARBA00022692"/>
    </source>
</evidence>
<dbReference type="AlphaFoldDB" id="A0A443S512"/>
<evidence type="ECO:0000313" key="12">
    <source>
        <dbReference type="EMBL" id="RWS22619.1"/>
    </source>
</evidence>
<keyword evidence="8" id="KW-0249">Electron transport</keyword>
<keyword evidence="7" id="KW-0999">Mitochondrion inner membrane</keyword>
<comment type="caution">
    <text evidence="12">The sequence shown here is derived from an EMBL/GenBank/DDBJ whole genome shotgun (WGS) entry which is preliminary data.</text>
</comment>
<name>A0A443S512_9ACAR</name>
<evidence type="ECO:0000256" key="4">
    <source>
        <dbReference type="ARBA" id="ARBA00022448"/>
    </source>
</evidence>
<evidence type="ECO:0000256" key="8">
    <source>
        <dbReference type="ARBA" id="ARBA00022982"/>
    </source>
</evidence>
<evidence type="ECO:0000256" key="10">
    <source>
        <dbReference type="ARBA" id="ARBA00023128"/>
    </source>
</evidence>
<dbReference type="GO" id="GO:0022900">
    <property type="term" value="P:electron transport chain"/>
    <property type="evidence" value="ECO:0007669"/>
    <property type="project" value="InterPro"/>
</dbReference>
<organism evidence="12 13">
    <name type="scientific">Leptotrombidium deliense</name>
    <dbReference type="NCBI Taxonomy" id="299467"/>
    <lineage>
        <taxon>Eukaryota</taxon>
        <taxon>Metazoa</taxon>
        <taxon>Ecdysozoa</taxon>
        <taxon>Arthropoda</taxon>
        <taxon>Chelicerata</taxon>
        <taxon>Arachnida</taxon>
        <taxon>Acari</taxon>
        <taxon>Acariformes</taxon>
        <taxon>Trombidiformes</taxon>
        <taxon>Prostigmata</taxon>
        <taxon>Anystina</taxon>
        <taxon>Parasitengona</taxon>
        <taxon>Trombiculoidea</taxon>
        <taxon>Trombiculidae</taxon>
        <taxon>Leptotrombidium</taxon>
    </lineage>
</organism>
<keyword evidence="10" id="KW-0496">Mitochondrion</keyword>
<proteinExistence type="inferred from homology"/>
<evidence type="ECO:0000256" key="7">
    <source>
        <dbReference type="ARBA" id="ARBA00022792"/>
    </source>
</evidence>
<evidence type="ECO:0000256" key="3">
    <source>
        <dbReference type="ARBA" id="ARBA00005667"/>
    </source>
</evidence>
<dbReference type="OrthoDB" id="521512at2759"/>
<dbReference type="EMBL" id="NCKV01008312">
    <property type="protein sequence ID" value="RWS22619.1"/>
    <property type="molecule type" value="Genomic_DNA"/>
</dbReference>
<evidence type="ECO:0000256" key="1">
    <source>
        <dbReference type="ARBA" id="ARBA00003195"/>
    </source>
</evidence>
<keyword evidence="5" id="KW-0679">Respiratory chain</keyword>
<evidence type="ECO:0000256" key="5">
    <source>
        <dbReference type="ARBA" id="ARBA00022660"/>
    </source>
</evidence>
<reference evidence="12 13" key="1">
    <citation type="journal article" date="2018" name="Gigascience">
        <title>Genomes of trombidid mites reveal novel predicted allergens and laterally-transferred genes associated with secondary metabolism.</title>
        <authorList>
            <person name="Dong X."/>
            <person name="Chaisiri K."/>
            <person name="Xia D."/>
            <person name="Armstrong S.D."/>
            <person name="Fang Y."/>
            <person name="Donnelly M.J."/>
            <person name="Kadowaki T."/>
            <person name="McGarry J.W."/>
            <person name="Darby A.C."/>
            <person name="Makepeace B.L."/>
        </authorList>
    </citation>
    <scope>NUCLEOTIDE SEQUENCE [LARGE SCALE GENOMIC DNA]</scope>
    <source>
        <strain evidence="12">UoL-UT</strain>
    </source>
</reference>
<dbReference type="VEuPathDB" id="VectorBase:LDEU009421"/>
<keyword evidence="9" id="KW-1133">Transmembrane helix</keyword>
<sequence length="141" mass="16741">MVSKWIQSYSLFPTFYWETRIPTKEDQKGLCLPKGTRIPDWQSYKVSEFTPELQALEKRLAAKGLKDPWIRNEVWRFDTRIWGNNWQRRFQFLRGSGCALLVTAAIVLVKETFFKESDHHHGHEDKYPLLKELNAPKLSHH</sequence>
<dbReference type="Proteomes" id="UP000288716">
    <property type="component" value="Unassembled WGS sequence"/>
</dbReference>
<comment type="subcellular location">
    <subcellularLocation>
        <location evidence="2">Mitochondrion inner membrane</location>
        <topology evidence="2">Single-pass membrane protein</topology>
        <orientation evidence="2">Matrix side</orientation>
    </subcellularLocation>
</comment>
<evidence type="ECO:0000256" key="11">
    <source>
        <dbReference type="ARBA" id="ARBA00023136"/>
    </source>
</evidence>
<comment type="function">
    <text evidence="1">Accessory subunit of the mitochondrial membrane respiratory chain NADH dehydrogenase (Complex I), that is believed not to be involved in catalysis. Complex I functions in the transfer of electrons from NADH to the respiratory chain. The immediate electron acceptor for the enzyme is believed to be ubiquinone.</text>
</comment>
<keyword evidence="13" id="KW-1185">Reference proteome</keyword>
<comment type="similarity">
    <text evidence="3">Belongs to the complex I NDUFB3 subunit family.</text>
</comment>
<dbReference type="Pfam" id="PF08122">
    <property type="entry name" value="NDUF_B12"/>
    <property type="match status" value="1"/>
</dbReference>
<accession>A0A443S512</accession>
<protein>
    <submittedName>
        <fullName evidence="12">NADH dehydrogenase-like protein</fullName>
    </submittedName>
</protein>
<gene>
    <name evidence="12" type="ORF">B4U80_03911</name>
</gene>
<dbReference type="InterPro" id="IPR012576">
    <property type="entry name" value="NDUFB3"/>
</dbReference>
<evidence type="ECO:0000256" key="9">
    <source>
        <dbReference type="ARBA" id="ARBA00022989"/>
    </source>
</evidence>
<keyword evidence="4" id="KW-0813">Transport</keyword>
<dbReference type="STRING" id="299467.A0A443S512"/>
<evidence type="ECO:0000313" key="13">
    <source>
        <dbReference type="Proteomes" id="UP000288716"/>
    </source>
</evidence>
<evidence type="ECO:0000256" key="2">
    <source>
        <dbReference type="ARBA" id="ARBA00004298"/>
    </source>
</evidence>
<keyword evidence="6" id="KW-0812">Transmembrane</keyword>